<dbReference type="RefSeq" id="XP_008056242.1">
    <property type="nucleotide sequence ID" value="XM_008058051.1"/>
</dbReference>
<comment type="similarity">
    <text evidence="1">Belongs to the Speedy/Ringo family.</text>
</comment>
<name>A0A1U7TT47_CARSF</name>
<dbReference type="PANTHER" id="PTHR31545:SF2">
    <property type="entry name" value="SPEEDY PROTEIN C"/>
    <property type="match status" value="1"/>
</dbReference>
<dbReference type="GeneID" id="103260398"/>
<dbReference type="CTD" id="387778"/>
<dbReference type="InterPro" id="IPR052316">
    <property type="entry name" value="Speedy-Ringo_regulator"/>
</dbReference>
<dbReference type="STRING" id="1868482.ENSTSYP00000008064"/>
<reference evidence="5" key="1">
    <citation type="submission" date="2025-08" db="UniProtKB">
        <authorList>
            <consortium name="RefSeq"/>
        </authorList>
    </citation>
    <scope>IDENTIFICATION</scope>
</reference>
<dbReference type="OrthoDB" id="9442170at2759"/>
<dbReference type="GO" id="GO:0019901">
    <property type="term" value="F:protein kinase binding"/>
    <property type="evidence" value="ECO:0007669"/>
    <property type="project" value="InterPro"/>
</dbReference>
<accession>A0A1U7TT47</accession>
<evidence type="ECO:0000256" key="1">
    <source>
        <dbReference type="ARBA" id="ARBA00010932"/>
    </source>
</evidence>
<keyword evidence="4" id="KW-1185">Reference proteome</keyword>
<dbReference type="InterPro" id="IPR020984">
    <property type="entry name" value="Speedy"/>
</dbReference>
<protein>
    <submittedName>
        <fullName evidence="5">Speedy protein C</fullName>
    </submittedName>
</protein>
<evidence type="ECO:0000313" key="4">
    <source>
        <dbReference type="Proteomes" id="UP000189704"/>
    </source>
</evidence>
<dbReference type="KEGG" id="csyr:103260398"/>
<feature type="region of interest" description="Disordered" evidence="3">
    <location>
        <begin position="313"/>
        <end position="390"/>
    </location>
</feature>
<keyword evidence="2" id="KW-0131">Cell cycle</keyword>
<proteinExistence type="inferred from homology"/>
<dbReference type="Proteomes" id="UP000189704">
    <property type="component" value="Unplaced"/>
</dbReference>
<organism evidence="4 5">
    <name type="scientific">Carlito syrichta</name>
    <name type="common">Philippine tarsier</name>
    <name type="synonym">Tarsius syrichta</name>
    <dbReference type="NCBI Taxonomy" id="1868482"/>
    <lineage>
        <taxon>Eukaryota</taxon>
        <taxon>Metazoa</taxon>
        <taxon>Chordata</taxon>
        <taxon>Craniata</taxon>
        <taxon>Vertebrata</taxon>
        <taxon>Euteleostomi</taxon>
        <taxon>Mammalia</taxon>
        <taxon>Eutheria</taxon>
        <taxon>Euarchontoglires</taxon>
        <taxon>Primates</taxon>
        <taxon>Haplorrhini</taxon>
        <taxon>Tarsiiformes</taxon>
        <taxon>Tarsiidae</taxon>
        <taxon>Carlito</taxon>
    </lineage>
</organism>
<evidence type="ECO:0000256" key="3">
    <source>
        <dbReference type="SAM" id="MobiDB-lite"/>
    </source>
</evidence>
<sequence length="390" mass="43337">MLLMDVGQEPSPPGLRRFAYLSEVKNTAGHPVPTLPTSTYEMSDAQDPTTVKLGGCSQPGGGHGFLHFRQHQELQAFLNLLEDTFVQEFLSKDPCFRISDKYLLAMVLVYFQRANLKLSEYSHSNLFLALYLANDMEEDLEEAKCEIFPWALGKDWCLRVGRFLHQRDLLWARMGFRAVVSRQCCEEVMAKEPFHWAWARERRAHHGGVQRGCPQVSARLPRGPGLSPPHCSLCGLSQHPSHHRPKPVLSDCSVTWEYHHPGSQNCLSEAKSPWGGDLLVLLPPQMQLESGIYPFRNLTSRFVARPSPCSKISGSRVALPPRAQPLPPSPGHGGPRALPGGGSALPHLAWRLTPELQPQDDGSREMRVVAGTPGDWGFPFLDPPGGGREP</sequence>
<evidence type="ECO:0000256" key="2">
    <source>
        <dbReference type="ARBA" id="ARBA00023306"/>
    </source>
</evidence>
<dbReference type="Pfam" id="PF11357">
    <property type="entry name" value="Spy1"/>
    <property type="match status" value="1"/>
</dbReference>
<dbReference type="AlphaFoldDB" id="A0A1U7TT47"/>
<evidence type="ECO:0000313" key="5">
    <source>
        <dbReference type="RefSeq" id="XP_008056242.1"/>
    </source>
</evidence>
<dbReference type="PANTHER" id="PTHR31545">
    <property type="entry name" value="SEEDY PROTEIN A/C FAMILY MEMBER"/>
    <property type="match status" value="1"/>
</dbReference>
<gene>
    <name evidence="5" type="primary">SPDYC</name>
</gene>
<feature type="compositionally biased region" description="Gly residues" evidence="3">
    <location>
        <begin position="331"/>
        <end position="343"/>
    </location>
</feature>